<gene>
    <name evidence="1" type="ORF">EJA10_18215</name>
</gene>
<name>A0A427TLH7_9BACI</name>
<proteinExistence type="predicted"/>
<dbReference type="Proteomes" id="UP000279911">
    <property type="component" value="Unassembled WGS sequence"/>
</dbReference>
<protein>
    <recommendedName>
        <fullName evidence="3">YviE</fullName>
    </recommendedName>
</protein>
<evidence type="ECO:0000313" key="2">
    <source>
        <dbReference type="Proteomes" id="UP000279911"/>
    </source>
</evidence>
<dbReference type="AlphaFoldDB" id="A0A427TLH7"/>
<dbReference type="EMBL" id="RSFW01000020">
    <property type="protein sequence ID" value="RSD25201.1"/>
    <property type="molecule type" value="Genomic_DNA"/>
</dbReference>
<evidence type="ECO:0000313" key="1">
    <source>
        <dbReference type="EMBL" id="RSD25201.1"/>
    </source>
</evidence>
<dbReference type="InterPro" id="IPR045527">
    <property type="entry name" value="DUF6470"/>
</dbReference>
<reference evidence="2" key="1">
    <citation type="submission" date="2018-12" db="EMBL/GenBank/DDBJ databases">
        <title>Bacillus chawlae sp. nov., Bacillus glennii sp. nov., and Bacillus saganii sp. nov. Isolated from the Vehicle Assembly Building at Kennedy Space Center where the Viking Spacecraft were Assembled.</title>
        <authorList>
            <person name="Seuylemezian A."/>
            <person name="Vaishampayan P."/>
        </authorList>
    </citation>
    <scope>NUCLEOTIDE SEQUENCE [LARGE SCALE GENOMIC DNA]</scope>
    <source>
        <strain evidence="2">DSM 13966</strain>
    </source>
</reference>
<dbReference type="Pfam" id="PF20074">
    <property type="entry name" value="DUF6470"/>
    <property type="match status" value="1"/>
</dbReference>
<organism evidence="1 2">
    <name type="scientific">Mesobacillus subterraneus</name>
    <dbReference type="NCBI Taxonomy" id="285983"/>
    <lineage>
        <taxon>Bacteria</taxon>
        <taxon>Bacillati</taxon>
        <taxon>Bacillota</taxon>
        <taxon>Bacilli</taxon>
        <taxon>Bacillales</taxon>
        <taxon>Bacillaceae</taxon>
        <taxon>Mesobacillus</taxon>
    </lineage>
</organism>
<comment type="caution">
    <text evidence="1">The sequence shown here is derived from an EMBL/GenBank/DDBJ whole genome shotgun (WGS) entry which is preliminary data.</text>
</comment>
<dbReference type="RefSeq" id="WP_125481458.1">
    <property type="nucleotide sequence ID" value="NZ_RSFW01000020.1"/>
</dbReference>
<accession>A0A427TLH7</accession>
<dbReference type="OrthoDB" id="2112831at2"/>
<sequence length="196" mass="21891">MQVPQIRIQSTPGRIAINTVPAIQEIEQPKAELTIEQPEAEMSISKSPAKLTIDQSQARADMDLKSIARRIEDAAQQGYQDLLAGIARMSQDGDELMLLENGGNAIVEQAKRNSESPMLDFNIGWIPSAGSVKTNYDPGRLEVNWKVNKPIIESKMNKPIINYTPGKAEISMMQYPSLKIDFENLRHVGVKYEQII</sequence>
<evidence type="ECO:0008006" key="3">
    <source>
        <dbReference type="Google" id="ProtNLM"/>
    </source>
</evidence>